<dbReference type="Proteomes" id="UP001055811">
    <property type="component" value="Linkage Group LG06"/>
</dbReference>
<comment type="caution">
    <text evidence="1">The sequence shown here is derived from an EMBL/GenBank/DDBJ whole genome shotgun (WGS) entry which is preliminary data.</text>
</comment>
<keyword evidence="2" id="KW-1185">Reference proteome</keyword>
<gene>
    <name evidence="1" type="ORF">L2E82_33830</name>
</gene>
<sequence length="130" mass="15007">MHKPIGDVLDEVFGVMDEVLADYFINGVPVGEAAVFPSTLDDARGYIFMGLEIVEDLLGLDIKYVFSRYESSYFLREISHSHASSVLFSCWNHEDSIVNQPHLKDLETYDHRQLEEELFLLDVFVCEWDL</sequence>
<dbReference type="EMBL" id="CM042014">
    <property type="protein sequence ID" value="KAI3722755.1"/>
    <property type="molecule type" value="Genomic_DNA"/>
</dbReference>
<accession>A0ACB9BL83</accession>
<reference evidence="1 2" key="2">
    <citation type="journal article" date="2022" name="Mol. Ecol. Resour.">
        <title>The genomes of chicory, endive, great burdock and yacon provide insights into Asteraceae paleo-polyploidization history and plant inulin production.</title>
        <authorList>
            <person name="Fan W."/>
            <person name="Wang S."/>
            <person name="Wang H."/>
            <person name="Wang A."/>
            <person name="Jiang F."/>
            <person name="Liu H."/>
            <person name="Zhao H."/>
            <person name="Xu D."/>
            <person name="Zhang Y."/>
        </authorList>
    </citation>
    <scope>NUCLEOTIDE SEQUENCE [LARGE SCALE GENOMIC DNA]</scope>
    <source>
        <strain evidence="2">cv. Punajuju</strain>
        <tissue evidence="1">Leaves</tissue>
    </source>
</reference>
<evidence type="ECO:0000313" key="1">
    <source>
        <dbReference type="EMBL" id="KAI3722755.1"/>
    </source>
</evidence>
<reference evidence="2" key="1">
    <citation type="journal article" date="2022" name="Mol. Ecol. Resour.">
        <title>The genomes of chicory, endive, great burdock and yacon provide insights into Asteraceae palaeo-polyploidization history and plant inulin production.</title>
        <authorList>
            <person name="Fan W."/>
            <person name="Wang S."/>
            <person name="Wang H."/>
            <person name="Wang A."/>
            <person name="Jiang F."/>
            <person name="Liu H."/>
            <person name="Zhao H."/>
            <person name="Xu D."/>
            <person name="Zhang Y."/>
        </authorList>
    </citation>
    <scope>NUCLEOTIDE SEQUENCE [LARGE SCALE GENOMIC DNA]</scope>
    <source>
        <strain evidence="2">cv. Punajuju</strain>
    </source>
</reference>
<name>A0ACB9BL83_CICIN</name>
<evidence type="ECO:0000313" key="2">
    <source>
        <dbReference type="Proteomes" id="UP001055811"/>
    </source>
</evidence>
<proteinExistence type="predicted"/>
<protein>
    <submittedName>
        <fullName evidence="1">Uncharacterized protein</fullName>
    </submittedName>
</protein>
<organism evidence="1 2">
    <name type="scientific">Cichorium intybus</name>
    <name type="common">Chicory</name>
    <dbReference type="NCBI Taxonomy" id="13427"/>
    <lineage>
        <taxon>Eukaryota</taxon>
        <taxon>Viridiplantae</taxon>
        <taxon>Streptophyta</taxon>
        <taxon>Embryophyta</taxon>
        <taxon>Tracheophyta</taxon>
        <taxon>Spermatophyta</taxon>
        <taxon>Magnoliopsida</taxon>
        <taxon>eudicotyledons</taxon>
        <taxon>Gunneridae</taxon>
        <taxon>Pentapetalae</taxon>
        <taxon>asterids</taxon>
        <taxon>campanulids</taxon>
        <taxon>Asterales</taxon>
        <taxon>Asteraceae</taxon>
        <taxon>Cichorioideae</taxon>
        <taxon>Cichorieae</taxon>
        <taxon>Cichoriinae</taxon>
        <taxon>Cichorium</taxon>
    </lineage>
</organism>